<comment type="caution">
    <text evidence="3">The sequence shown here is derived from an EMBL/GenBank/DDBJ whole genome shotgun (WGS) entry which is preliminary data.</text>
</comment>
<gene>
    <name evidence="3" type="ORF">AMORRO_LOCUS934</name>
</gene>
<feature type="region of interest" description="Disordered" evidence="1">
    <location>
        <begin position="228"/>
        <end position="280"/>
    </location>
</feature>
<dbReference type="Proteomes" id="UP000789342">
    <property type="component" value="Unassembled WGS sequence"/>
</dbReference>
<reference evidence="3" key="1">
    <citation type="submission" date="2021-06" db="EMBL/GenBank/DDBJ databases">
        <authorList>
            <person name="Kallberg Y."/>
            <person name="Tangrot J."/>
            <person name="Rosling A."/>
        </authorList>
    </citation>
    <scope>NUCLEOTIDE SEQUENCE</scope>
    <source>
        <strain evidence="3">CL551</strain>
    </source>
</reference>
<dbReference type="OrthoDB" id="2140426at2759"/>
<dbReference type="AlphaFoldDB" id="A0A9N8VKS3"/>
<feature type="compositionally biased region" description="Polar residues" evidence="1">
    <location>
        <begin position="39"/>
        <end position="49"/>
    </location>
</feature>
<feature type="compositionally biased region" description="Polar residues" evidence="1">
    <location>
        <begin position="127"/>
        <end position="145"/>
    </location>
</feature>
<feature type="region of interest" description="Disordered" evidence="1">
    <location>
        <begin position="80"/>
        <end position="155"/>
    </location>
</feature>
<keyword evidence="4" id="KW-1185">Reference proteome</keyword>
<dbReference type="EMBL" id="CAJVPV010000332">
    <property type="protein sequence ID" value="CAG8451788.1"/>
    <property type="molecule type" value="Genomic_DNA"/>
</dbReference>
<evidence type="ECO:0000313" key="3">
    <source>
        <dbReference type="EMBL" id="CAG8451788.1"/>
    </source>
</evidence>
<feature type="compositionally biased region" description="Low complexity" evidence="1">
    <location>
        <begin position="228"/>
        <end position="266"/>
    </location>
</feature>
<evidence type="ECO:0000313" key="4">
    <source>
        <dbReference type="Proteomes" id="UP000789342"/>
    </source>
</evidence>
<protein>
    <submittedName>
        <fullName evidence="3">10251_t:CDS:1</fullName>
    </submittedName>
</protein>
<feature type="transmembrane region" description="Helical" evidence="2">
    <location>
        <begin position="313"/>
        <end position="332"/>
    </location>
</feature>
<keyword evidence="2" id="KW-1133">Transmembrane helix</keyword>
<feature type="compositionally biased region" description="Low complexity" evidence="1">
    <location>
        <begin position="86"/>
        <end position="99"/>
    </location>
</feature>
<evidence type="ECO:0000256" key="2">
    <source>
        <dbReference type="SAM" id="Phobius"/>
    </source>
</evidence>
<feature type="transmembrane region" description="Helical" evidence="2">
    <location>
        <begin position="353"/>
        <end position="373"/>
    </location>
</feature>
<keyword evidence="2" id="KW-0812">Transmembrane</keyword>
<accession>A0A9N8VKS3</accession>
<feature type="region of interest" description="Disordered" evidence="1">
    <location>
        <begin position="36"/>
        <end position="59"/>
    </location>
</feature>
<keyword evidence="2" id="KW-0472">Membrane</keyword>
<organism evidence="3 4">
    <name type="scientific">Acaulospora morrowiae</name>
    <dbReference type="NCBI Taxonomy" id="94023"/>
    <lineage>
        <taxon>Eukaryota</taxon>
        <taxon>Fungi</taxon>
        <taxon>Fungi incertae sedis</taxon>
        <taxon>Mucoromycota</taxon>
        <taxon>Glomeromycotina</taxon>
        <taxon>Glomeromycetes</taxon>
        <taxon>Diversisporales</taxon>
        <taxon>Acaulosporaceae</taxon>
        <taxon>Acaulospora</taxon>
    </lineage>
</organism>
<name>A0A9N8VKS3_9GLOM</name>
<proteinExistence type="predicted"/>
<evidence type="ECO:0000256" key="1">
    <source>
        <dbReference type="SAM" id="MobiDB-lite"/>
    </source>
</evidence>
<sequence length="377" mass="41880">MRLTNKGWSSNKGSPERIIIKAVQTFKTQWFRKAGSGVAQRTNRRTSFTGRLPPPTYHPSEYASRSWSYQVTENLLKERGYGTGAGSSARPPASSAEAAGDLKSTEVAPPPVKALTIKADDTRTKSRSIQNSSTLDKSKITSTRPSILPNDSDKSLQKYQIPASILDKGKSIELSVIQMDSDDKRQSQASSGSGSLPSWAYEYYSHNQQQQFDKDPEDPDIILPEASTSAAAGGSGSPNDNNNNEKNNRDGSSNLSSSQPKSSQSSKPKRNTGKGKLPYRDSSWRETRKNYLANLPPPKPRIRPPPEPFVICPYGSVLFVLGFILPPLWWFGSFFPRHSKGMTDYRWKRYNRLMSVFSLFLIAVILGLAIWYLKYGG</sequence>